<dbReference type="EMBL" id="MG253265">
    <property type="protein sequence ID" value="AWN56209.1"/>
    <property type="molecule type" value="Genomic_DNA"/>
</dbReference>
<geneLocation type="mitochondrion" evidence="2"/>
<organism evidence="2">
    <name type="scientific">Dinocampus coccinellae</name>
    <dbReference type="NCBI Taxonomy" id="144245"/>
    <lineage>
        <taxon>Eukaryota</taxon>
        <taxon>Metazoa</taxon>
        <taxon>Ecdysozoa</taxon>
        <taxon>Arthropoda</taxon>
        <taxon>Hexapoda</taxon>
        <taxon>Insecta</taxon>
        <taxon>Pterygota</taxon>
        <taxon>Neoptera</taxon>
        <taxon>Endopterygota</taxon>
        <taxon>Hymenoptera</taxon>
        <taxon>Apocrita</taxon>
        <taxon>Ichneumonoidea</taxon>
        <taxon>Braconidae</taxon>
        <taxon>Euphorinae</taxon>
        <taxon>Dinocampus</taxon>
    </lineage>
</organism>
<keyword evidence="1" id="KW-0472">Membrane</keyword>
<feature type="transmembrane region" description="Helical" evidence="1">
    <location>
        <begin position="20"/>
        <end position="38"/>
    </location>
</feature>
<feature type="transmembrane region" description="Helical" evidence="1">
    <location>
        <begin position="77"/>
        <end position="95"/>
    </location>
</feature>
<sequence>MTLIFLLILPSLFNKFHPFFFNILLLLYSLILVMKLNYLFNNYWYSYLFYLLMIGGIMILILYMTSISNNEIYMMKFNYFYIKLFFIGMISYYYYHINIVNMTSENLNMWNLLKSINMMELKILFLNLSVSVFMLLYLFIMMIITVMILSKNNVPLRQMNYEKNF</sequence>
<reference evidence="2" key="1">
    <citation type="submission" date="2017-10" db="EMBL/GenBank/DDBJ databases">
        <title>Mitogenomes of tropical arthropods.</title>
        <authorList>
            <person name="Pires Paula D."/>
            <person name="Coiti Togawa R."/>
        </authorList>
    </citation>
    <scope>NUCLEOTIDE SEQUENCE</scope>
</reference>
<name>A0A343YVD2_9HYME</name>
<keyword evidence="2" id="KW-0496">Mitochondrion</keyword>
<feature type="transmembrane region" description="Helical" evidence="1">
    <location>
        <begin position="44"/>
        <end position="65"/>
    </location>
</feature>
<dbReference type="AlphaFoldDB" id="A0A343YVD2"/>
<feature type="transmembrane region" description="Helical" evidence="1">
    <location>
        <begin position="123"/>
        <end position="149"/>
    </location>
</feature>
<keyword evidence="1" id="KW-1133">Transmembrane helix</keyword>
<evidence type="ECO:0000313" key="2">
    <source>
        <dbReference type="EMBL" id="AWN56209.1"/>
    </source>
</evidence>
<protein>
    <submittedName>
        <fullName evidence="2">NADH dehydrogenase subunit 6</fullName>
    </submittedName>
</protein>
<keyword evidence="1" id="KW-0812">Transmembrane</keyword>
<proteinExistence type="predicted"/>
<accession>A0A343YVD2</accession>
<evidence type="ECO:0000256" key="1">
    <source>
        <dbReference type="SAM" id="Phobius"/>
    </source>
</evidence>